<proteinExistence type="predicted"/>
<reference evidence="1 2" key="1">
    <citation type="submission" date="2017-06" db="EMBL/GenBank/DDBJ databases">
        <authorList>
            <person name="Kim H.J."/>
            <person name="Triplett B.A."/>
        </authorList>
    </citation>
    <scope>NUCLEOTIDE SEQUENCE [LARGE SCALE GENOMIC DNA]</scope>
</reference>
<sequence length="88" mass="9982">MTHHHFQDVLRSKGFEPFFDPAATQRVLNESAVKIVEKLRARGHEVATKILSDGEHLIYIQGIHHGEADGAFVLSAPNLETIAWRRIR</sequence>
<protein>
    <submittedName>
        <fullName evidence="1">Uncharacterized protein</fullName>
    </submittedName>
</protein>
<dbReference type="Pfam" id="PF23881">
    <property type="entry name" value="DUF7234"/>
    <property type="match status" value="1"/>
</dbReference>
<dbReference type="Proteomes" id="UP000224362">
    <property type="component" value="Segment"/>
</dbReference>
<organism evidence="1 2">
    <name type="scientific">Serratia phage 2050H1</name>
    <dbReference type="NCBI Taxonomy" id="2024250"/>
    <lineage>
        <taxon>Viruses</taxon>
        <taxon>Duplodnaviria</taxon>
        <taxon>Heunggongvirae</taxon>
        <taxon>Uroviricota</taxon>
        <taxon>Caudoviricetes</taxon>
        <taxon>Pantevenvirales</taxon>
        <taxon>Ackermannviridae</taxon>
        <taxon>Miltonvirus</taxon>
        <taxon>Miltonvirus MAM1</taxon>
    </lineage>
</organism>
<evidence type="ECO:0000313" key="1">
    <source>
        <dbReference type="EMBL" id="ASZ78966.1"/>
    </source>
</evidence>
<evidence type="ECO:0000313" key="2">
    <source>
        <dbReference type="Proteomes" id="UP000224362"/>
    </source>
</evidence>
<name>A0A249Y2R7_9CAUD</name>
<dbReference type="InterPro" id="IPR055658">
    <property type="entry name" value="DUF7234"/>
</dbReference>
<gene>
    <name evidence="1" type="ORF">2050H1_200</name>
</gene>
<dbReference type="EMBL" id="MF285619">
    <property type="protein sequence ID" value="ASZ78966.1"/>
    <property type="molecule type" value="Genomic_DNA"/>
</dbReference>
<accession>A0A249Y2R7</accession>